<dbReference type="GO" id="GO:0015833">
    <property type="term" value="P:peptide transport"/>
    <property type="evidence" value="ECO:0007669"/>
    <property type="project" value="TreeGrafter"/>
</dbReference>
<feature type="domain" description="Solute-binding protein family 5" evidence="4">
    <location>
        <begin position="77"/>
        <end position="424"/>
    </location>
</feature>
<dbReference type="CDD" id="cd08502">
    <property type="entry name" value="PBP2_NikA_DppA_OppA_like_16"/>
    <property type="match status" value="1"/>
</dbReference>
<dbReference type="GO" id="GO:1904680">
    <property type="term" value="F:peptide transmembrane transporter activity"/>
    <property type="evidence" value="ECO:0007669"/>
    <property type="project" value="TreeGrafter"/>
</dbReference>
<dbReference type="RefSeq" id="WP_072821625.1">
    <property type="nucleotide sequence ID" value="NZ_LT670849.1"/>
</dbReference>
<organism evidence="5 6">
    <name type="scientific">Bradyrhizobium erythrophlei</name>
    <dbReference type="NCBI Taxonomy" id="1437360"/>
    <lineage>
        <taxon>Bacteria</taxon>
        <taxon>Pseudomonadati</taxon>
        <taxon>Pseudomonadota</taxon>
        <taxon>Alphaproteobacteria</taxon>
        <taxon>Hyphomicrobiales</taxon>
        <taxon>Nitrobacteraceae</taxon>
        <taxon>Bradyrhizobium</taxon>
    </lineage>
</organism>
<protein>
    <submittedName>
        <fullName evidence="5">Peptide/nickel transport system substrate-binding protein</fullName>
    </submittedName>
</protein>
<dbReference type="Proteomes" id="UP000184096">
    <property type="component" value="Chromosome I"/>
</dbReference>
<evidence type="ECO:0000256" key="1">
    <source>
        <dbReference type="ARBA" id="ARBA00004418"/>
    </source>
</evidence>
<dbReference type="Gene3D" id="3.10.105.10">
    <property type="entry name" value="Dipeptide-binding Protein, Domain 3"/>
    <property type="match status" value="1"/>
</dbReference>
<reference evidence="6" key="1">
    <citation type="submission" date="2016-11" db="EMBL/GenBank/DDBJ databases">
        <authorList>
            <person name="Varghese N."/>
            <person name="Submissions S."/>
        </authorList>
    </citation>
    <scope>NUCLEOTIDE SEQUENCE [LARGE SCALE GENOMIC DNA]</scope>
    <source>
        <strain evidence="6">GAS401</strain>
    </source>
</reference>
<dbReference type="InterPro" id="IPR000914">
    <property type="entry name" value="SBP_5_dom"/>
</dbReference>
<dbReference type="SUPFAM" id="SSF53850">
    <property type="entry name" value="Periplasmic binding protein-like II"/>
    <property type="match status" value="1"/>
</dbReference>
<sequence>MHRRAFLKSFTGAGIVAASGGLATPAISQRAAARAVRLVPHADLANFDPIWTSSYIARNAGLLVWDTLYGVDANFKIQRQMVEAEEVSSDGLTWNFRLREGLKFHDGDPVTAKDAVVSINRWAARDTIGQSIKAVEQELVAVDDRSFRWVLRKPYPRMLLALGKISTPCCFIMPARIAATDPFKQINEYIGSGPMRFVRSDWVPGAKSVFERFADYVPRAEDASWMAGGKRIVADRIEWITMSDAATVAAALQNREVDWWELPLPDLVPMLRKNRNVVVDIQDRYGNIGVLALNHLFPPFNDPRARRAILMALNQEEYMRSYVGDDPAMRKPMPGYFTPGSLYYTEQGGEILKGPRNLDEARRLLAESGYNGEPIVCLAAQDLANHKAWGDVTADLLKQLGMTVDFAAVDWGTVVARRSQKNPPAKGGWHMYHTSVYGVDWIYPTSPFIQAAGLAAIDGWAKSPKVEAEIANWFAADNLEDERSAAGRINEAALNEVMCAPLGWYLRYYAWTKELAGVTQGPLPFFWGVSKTV</sequence>
<gene>
    <name evidence="5" type="ORF">SAMN05444170_4835</name>
</gene>
<evidence type="ECO:0000259" key="4">
    <source>
        <dbReference type="Pfam" id="PF00496"/>
    </source>
</evidence>
<keyword evidence="6" id="KW-1185">Reference proteome</keyword>
<evidence type="ECO:0000256" key="3">
    <source>
        <dbReference type="ARBA" id="ARBA00022729"/>
    </source>
</evidence>
<evidence type="ECO:0000313" key="6">
    <source>
        <dbReference type="Proteomes" id="UP000184096"/>
    </source>
</evidence>
<dbReference type="PANTHER" id="PTHR30290">
    <property type="entry name" value="PERIPLASMIC BINDING COMPONENT OF ABC TRANSPORTER"/>
    <property type="match status" value="1"/>
</dbReference>
<comment type="subcellular location">
    <subcellularLocation>
        <location evidence="1">Periplasm</location>
    </subcellularLocation>
</comment>
<proteinExistence type="inferred from homology"/>
<dbReference type="EMBL" id="LT670849">
    <property type="protein sequence ID" value="SHN81656.1"/>
    <property type="molecule type" value="Genomic_DNA"/>
</dbReference>
<comment type="similarity">
    <text evidence="2">Belongs to the bacterial solute-binding protein 5 family.</text>
</comment>
<dbReference type="OrthoDB" id="9803988at2"/>
<accession>A0A1M7UFF4</accession>
<dbReference type="Pfam" id="PF00496">
    <property type="entry name" value="SBP_bac_5"/>
    <property type="match status" value="1"/>
</dbReference>
<dbReference type="InterPro" id="IPR039424">
    <property type="entry name" value="SBP_5"/>
</dbReference>
<name>A0A1M7UFF4_9BRAD</name>
<dbReference type="AlphaFoldDB" id="A0A1M7UFF4"/>
<dbReference type="PANTHER" id="PTHR30290:SF38">
    <property type="entry name" value="D,D-DIPEPTIDE-BINDING PERIPLASMIC PROTEIN DDPA-RELATED"/>
    <property type="match status" value="1"/>
</dbReference>
<dbReference type="Gene3D" id="3.40.190.10">
    <property type="entry name" value="Periplasmic binding protein-like II"/>
    <property type="match status" value="1"/>
</dbReference>
<dbReference type="InterPro" id="IPR006311">
    <property type="entry name" value="TAT_signal"/>
</dbReference>
<keyword evidence="3" id="KW-0732">Signal</keyword>
<evidence type="ECO:0000256" key="2">
    <source>
        <dbReference type="ARBA" id="ARBA00005695"/>
    </source>
</evidence>
<dbReference type="PROSITE" id="PS51318">
    <property type="entry name" value="TAT"/>
    <property type="match status" value="1"/>
</dbReference>
<evidence type="ECO:0000313" key="5">
    <source>
        <dbReference type="EMBL" id="SHN81656.1"/>
    </source>
</evidence>